<feature type="transmembrane region" description="Helical" evidence="10">
    <location>
        <begin position="359"/>
        <end position="376"/>
    </location>
</feature>
<evidence type="ECO:0000256" key="5">
    <source>
        <dbReference type="ARBA" id="ARBA00022989"/>
    </source>
</evidence>
<dbReference type="GO" id="GO:0015385">
    <property type="term" value="F:sodium:proton antiporter activity"/>
    <property type="evidence" value="ECO:0007669"/>
    <property type="project" value="InterPro"/>
</dbReference>
<feature type="transmembrane region" description="Helical" evidence="10">
    <location>
        <begin position="73"/>
        <end position="96"/>
    </location>
</feature>
<evidence type="ECO:0000256" key="1">
    <source>
        <dbReference type="ARBA" id="ARBA00004651"/>
    </source>
</evidence>
<comment type="subcellular location">
    <subcellularLocation>
        <location evidence="1">Cell membrane</location>
        <topology evidence="1">Multi-pass membrane protein</topology>
    </subcellularLocation>
</comment>
<evidence type="ECO:0000313" key="12">
    <source>
        <dbReference type="EMBL" id="CAH2237698.1"/>
    </source>
</evidence>
<dbReference type="GO" id="GO:0015386">
    <property type="term" value="F:potassium:proton antiporter activity"/>
    <property type="evidence" value="ECO:0007669"/>
    <property type="project" value="TreeGrafter"/>
</dbReference>
<keyword evidence="3" id="KW-1003">Cell membrane</keyword>
<dbReference type="PANTHER" id="PTHR10110">
    <property type="entry name" value="SODIUM/HYDROGEN EXCHANGER"/>
    <property type="match status" value="1"/>
</dbReference>
<dbReference type="GO" id="GO:0005886">
    <property type="term" value="C:plasma membrane"/>
    <property type="evidence" value="ECO:0007669"/>
    <property type="project" value="UniProtKB-SubCell"/>
</dbReference>
<protein>
    <submittedName>
        <fullName evidence="12">Jg11374 protein</fullName>
    </submittedName>
</protein>
<reference evidence="12" key="1">
    <citation type="submission" date="2022-03" db="EMBL/GenBank/DDBJ databases">
        <authorList>
            <person name="Lindestad O."/>
        </authorList>
    </citation>
    <scope>NUCLEOTIDE SEQUENCE</scope>
</reference>
<feature type="domain" description="Cation/H+ exchanger transmembrane" evidence="11">
    <location>
        <begin position="40"/>
        <end position="384"/>
    </location>
</feature>
<keyword evidence="4 10" id="KW-0812">Transmembrane</keyword>
<keyword evidence="9" id="KW-0739">Sodium transport</keyword>
<accession>A0A8S4RK31</accession>
<feature type="transmembrane region" description="Helical" evidence="10">
    <location>
        <begin position="169"/>
        <end position="187"/>
    </location>
</feature>
<dbReference type="InterPro" id="IPR018422">
    <property type="entry name" value="Cation/H_exchanger_CPA1"/>
</dbReference>
<keyword evidence="7" id="KW-0406">Ion transport</keyword>
<feature type="transmembrane region" description="Helical" evidence="10">
    <location>
        <begin position="142"/>
        <end position="163"/>
    </location>
</feature>
<keyword evidence="13" id="KW-1185">Reference proteome</keyword>
<dbReference type="Proteomes" id="UP000838756">
    <property type="component" value="Unassembled WGS sequence"/>
</dbReference>
<dbReference type="EMBL" id="CAKXAJ010025284">
    <property type="protein sequence ID" value="CAH2237698.1"/>
    <property type="molecule type" value="Genomic_DNA"/>
</dbReference>
<feature type="transmembrane region" description="Helical" evidence="10">
    <location>
        <begin position="290"/>
        <end position="315"/>
    </location>
</feature>
<evidence type="ECO:0000256" key="7">
    <source>
        <dbReference type="ARBA" id="ARBA00023065"/>
    </source>
</evidence>
<dbReference type="AlphaFoldDB" id="A0A8S4RK31"/>
<sequence length="512" mass="56690">MLWTSMCIPYRVVMFSIGGFAGFCAHRYPAFRPIVQICYVDVDLLLLTYLPIMVFYTSYTVDSHSFWKSFPQILLVGVPGALLTALMVAFMAYYLVESSWNFATALLFGVICSPIYPMEVVKQLRGMSKGKYISVLLLGEGLIGDATAMIEFTAVFGYLALAITKASQLSLLLLRFAGGGALLGIVMGKMISTFLSLTYYDLLCAVTVTLAGAYLTFYIGEKYFYVSGLLGTAIAGVMVSQRKSTIAVDVEQVVSHFWGILAHIANTMIFTIVGVVIFEKVSYVISVRQVALVFVTYTTVYFSRLLVYAIMTPILRLVGYGMSWQHSLACVWGGLRGPLSLCLALIVLQTRAVADAGEIFIIQTAGLVLLSLLLNATTMHKVLKVLGLAEISLAKKANMTNCVKRIMSTRDRCISMLKIDKFLADANWDLVQRGSETAGPISMKLLGNLRIDLASNPAKFGDDRSTPIFELSNCQIQLLFTMMIFYCWVYMGVDNDLHPLEKRIEENEYGEK</sequence>
<feature type="transmembrane region" description="Helical" evidence="10">
    <location>
        <begin position="199"/>
        <end position="217"/>
    </location>
</feature>
<dbReference type="InterPro" id="IPR006153">
    <property type="entry name" value="Cation/H_exchanger_TM"/>
</dbReference>
<organism evidence="12 13">
    <name type="scientific">Pararge aegeria aegeria</name>
    <dbReference type="NCBI Taxonomy" id="348720"/>
    <lineage>
        <taxon>Eukaryota</taxon>
        <taxon>Metazoa</taxon>
        <taxon>Ecdysozoa</taxon>
        <taxon>Arthropoda</taxon>
        <taxon>Hexapoda</taxon>
        <taxon>Insecta</taxon>
        <taxon>Pterygota</taxon>
        <taxon>Neoptera</taxon>
        <taxon>Endopterygota</taxon>
        <taxon>Lepidoptera</taxon>
        <taxon>Glossata</taxon>
        <taxon>Ditrysia</taxon>
        <taxon>Papilionoidea</taxon>
        <taxon>Nymphalidae</taxon>
        <taxon>Satyrinae</taxon>
        <taxon>Satyrini</taxon>
        <taxon>Parargina</taxon>
        <taxon>Pararge</taxon>
    </lineage>
</organism>
<evidence type="ECO:0000256" key="2">
    <source>
        <dbReference type="ARBA" id="ARBA00022448"/>
    </source>
</evidence>
<dbReference type="GO" id="GO:0098719">
    <property type="term" value="P:sodium ion import across plasma membrane"/>
    <property type="evidence" value="ECO:0007669"/>
    <property type="project" value="TreeGrafter"/>
</dbReference>
<evidence type="ECO:0000313" key="13">
    <source>
        <dbReference type="Proteomes" id="UP000838756"/>
    </source>
</evidence>
<evidence type="ECO:0000256" key="9">
    <source>
        <dbReference type="ARBA" id="ARBA00023201"/>
    </source>
</evidence>
<evidence type="ECO:0000256" key="6">
    <source>
        <dbReference type="ARBA" id="ARBA00023053"/>
    </source>
</evidence>
<feature type="transmembrane region" description="Helical" evidence="10">
    <location>
        <begin position="42"/>
        <end position="61"/>
    </location>
</feature>
<gene>
    <name evidence="12" type="primary">jg11374</name>
    <name evidence="12" type="ORF">PAEG_LOCUS14944</name>
</gene>
<dbReference type="PANTHER" id="PTHR10110:SF86">
    <property type="entry name" value="SODIUM_HYDROGEN EXCHANGER 7"/>
    <property type="match status" value="1"/>
</dbReference>
<keyword evidence="5 10" id="KW-1133">Transmembrane helix</keyword>
<dbReference type="GO" id="GO:0051453">
    <property type="term" value="P:regulation of intracellular pH"/>
    <property type="evidence" value="ECO:0007669"/>
    <property type="project" value="TreeGrafter"/>
</dbReference>
<keyword evidence="8 10" id="KW-0472">Membrane</keyword>
<proteinExistence type="predicted"/>
<dbReference type="Pfam" id="PF00999">
    <property type="entry name" value="Na_H_Exchanger"/>
    <property type="match status" value="1"/>
</dbReference>
<evidence type="ECO:0000256" key="4">
    <source>
        <dbReference type="ARBA" id="ARBA00022692"/>
    </source>
</evidence>
<evidence type="ECO:0000259" key="11">
    <source>
        <dbReference type="Pfam" id="PF00999"/>
    </source>
</evidence>
<name>A0A8S4RK31_9NEOP</name>
<feature type="transmembrane region" description="Helical" evidence="10">
    <location>
        <begin position="253"/>
        <end position="278"/>
    </location>
</feature>
<keyword evidence="6" id="KW-0915">Sodium</keyword>
<evidence type="ECO:0000256" key="3">
    <source>
        <dbReference type="ARBA" id="ARBA00022475"/>
    </source>
</evidence>
<dbReference type="OrthoDB" id="441412at2759"/>
<feature type="transmembrane region" description="Helical" evidence="10">
    <location>
        <begin position="327"/>
        <end position="347"/>
    </location>
</feature>
<feature type="transmembrane region" description="Helical" evidence="10">
    <location>
        <begin position="223"/>
        <end position="241"/>
    </location>
</feature>
<evidence type="ECO:0000256" key="10">
    <source>
        <dbReference type="SAM" id="Phobius"/>
    </source>
</evidence>
<feature type="transmembrane region" description="Helical" evidence="10">
    <location>
        <begin position="12"/>
        <end position="30"/>
    </location>
</feature>
<comment type="caution">
    <text evidence="12">The sequence shown here is derived from an EMBL/GenBank/DDBJ whole genome shotgun (WGS) entry which is preliminary data.</text>
</comment>
<evidence type="ECO:0000256" key="8">
    <source>
        <dbReference type="ARBA" id="ARBA00023136"/>
    </source>
</evidence>
<keyword evidence="2" id="KW-0813">Transport</keyword>